<feature type="transmembrane region" description="Helical" evidence="2">
    <location>
        <begin position="305"/>
        <end position="324"/>
    </location>
</feature>
<name>L0A1Y0_DEIPD</name>
<feature type="transmembrane region" description="Helical" evidence="2">
    <location>
        <begin position="173"/>
        <end position="196"/>
    </location>
</feature>
<feature type="transmembrane region" description="Helical" evidence="2">
    <location>
        <begin position="737"/>
        <end position="754"/>
    </location>
</feature>
<reference evidence="4" key="1">
    <citation type="submission" date="2012-03" db="EMBL/GenBank/DDBJ databases">
        <title>Complete sequence of chromosome of Deinococcus peraridilitoris DSM 19664.</title>
        <authorList>
            <person name="Lucas S."/>
            <person name="Copeland A."/>
            <person name="Lapidus A."/>
            <person name="Glavina del Rio T."/>
            <person name="Dalin E."/>
            <person name="Tice H."/>
            <person name="Bruce D."/>
            <person name="Goodwin L."/>
            <person name="Pitluck S."/>
            <person name="Peters L."/>
            <person name="Mikhailova N."/>
            <person name="Lu M."/>
            <person name="Kyrpides N."/>
            <person name="Mavromatis K."/>
            <person name="Ivanova N."/>
            <person name="Brettin T."/>
            <person name="Detter J.C."/>
            <person name="Han C."/>
            <person name="Larimer F."/>
            <person name="Land M."/>
            <person name="Hauser L."/>
            <person name="Markowitz V."/>
            <person name="Cheng J.-F."/>
            <person name="Hugenholtz P."/>
            <person name="Woyke T."/>
            <person name="Wu D."/>
            <person name="Pukall R."/>
            <person name="Steenblock K."/>
            <person name="Brambilla E."/>
            <person name="Klenk H.-P."/>
            <person name="Eisen J.A."/>
        </authorList>
    </citation>
    <scope>NUCLEOTIDE SEQUENCE [LARGE SCALE GENOMIC DNA]</scope>
    <source>
        <strain evidence="4">DSM 19664 / LMG 22246 / CIP 109416 / KR-200</strain>
    </source>
</reference>
<dbReference type="PATRIC" id="fig|937777.3.peg.2437"/>
<feature type="region of interest" description="Disordered" evidence="1">
    <location>
        <begin position="47"/>
        <end position="68"/>
    </location>
</feature>
<feature type="transmembrane region" description="Helical" evidence="2">
    <location>
        <begin position="386"/>
        <end position="404"/>
    </location>
</feature>
<dbReference type="InterPro" id="IPR019286">
    <property type="entry name" value="DUF2339_TM"/>
</dbReference>
<keyword evidence="2" id="KW-1133">Transmembrane helix</keyword>
<dbReference type="STRING" id="937777.Deipe_2435"/>
<feature type="transmembrane region" description="Helical" evidence="2">
    <location>
        <begin position="600"/>
        <end position="618"/>
    </location>
</feature>
<gene>
    <name evidence="3" type="ordered locus">Deipe_2435</name>
</gene>
<feature type="transmembrane region" description="Helical" evidence="2">
    <location>
        <begin position="515"/>
        <end position="534"/>
    </location>
</feature>
<dbReference type="RefSeq" id="WP_015236210.1">
    <property type="nucleotide sequence ID" value="NC_019793.1"/>
</dbReference>
<feature type="transmembrane region" description="Helical" evidence="2">
    <location>
        <begin position="624"/>
        <end position="643"/>
    </location>
</feature>
<keyword evidence="2" id="KW-0812">Transmembrane</keyword>
<evidence type="ECO:0000313" key="3">
    <source>
        <dbReference type="EMBL" id="AFZ67908.1"/>
    </source>
</evidence>
<accession>L0A1Y0</accession>
<dbReference type="EMBL" id="CP003382">
    <property type="protein sequence ID" value="AFZ67908.1"/>
    <property type="molecule type" value="Genomic_DNA"/>
</dbReference>
<feature type="transmembrane region" description="Helical" evidence="2">
    <location>
        <begin position="774"/>
        <end position="795"/>
    </location>
</feature>
<evidence type="ECO:0000256" key="1">
    <source>
        <dbReference type="SAM" id="MobiDB-lite"/>
    </source>
</evidence>
<feature type="transmembrane region" description="Helical" evidence="2">
    <location>
        <begin position="226"/>
        <end position="247"/>
    </location>
</feature>
<feature type="transmembrane region" description="Helical" evidence="2">
    <location>
        <begin position="655"/>
        <end position="675"/>
    </location>
</feature>
<feature type="transmembrane region" description="Helical" evidence="2">
    <location>
        <begin position="6"/>
        <end position="24"/>
    </location>
</feature>
<sequence length="865" mass="91332">MEVVTLLVVLWVVAPLWALISALNTQRRIGELEREVRQLRLRRVRPEAGASLPDPAEPAPTTKETLSGSAGELTQIPAEFAVGSHGPFEPAVTTETVKKADFGLGRWLTGFFSGPSAFARLGAVVLLVGVGLGLKYAADLGLLGLPLRLWGVVALGGALLVVGWRLRKVRAAYAAALMGTAFGVWYLTVFASLHFYGLLSTGRAFALLALLGGLLAALATVQRSQVLAVLGTLGGFLAPLLTSASSASGQANGVQLFAYYALLNVLALPLGVRFGWEGLPLLGFAATFGLATVWGVLAYRPDSFAVAEPFLLLFFLMYALLPLARARFGETGPRGTAVALLFATPVVFLSLQAALTGGAREVMALSCLGLSAFYTLLATRTASWRIAHAAIAVGALTLGLPFALGVNLTPAAWALEGAALAWYAARKRSRAWSIWSAVVQAGAGLAVLWKALGEGPPIALEGWGLAALLAMAALLSARFVQSVWPPLARAFAGAGMVWWLLGGAYGLFLEHAGRPALALLVVYVALSAVVLCVLGARWSLSALRAAAYLPLPVAIVAQLAWLGTSPLTDLGWLSVPVAVAAQLTVLEWRALAFPARFRVLFHALAFWFVLLILAWSAASAWGGVWALCAWGAVPALGVALIVTEGRRVPWIRRDFAAFVRLGVLPVLGSILVWFWLASGHSGRMGSWPVPLLNPLDLALAGSWYVAWRVLTRSGTRRTPGLSEALEPVWSAQRPHTFAWLLSVSALLGLSTAALRGVHFLGGVPWEAAALLGSGAVQTTLSLVWTGLGMGAMWWARRAGQSDERSARGVWLVGAVLLVAVTVKLFLVDLAGSSALARIVSFVSVGALLLLIGYLSPAPPRDRTSR</sequence>
<dbReference type="PANTHER" id="PTHR38434:SF1">
    <property type="entry name" value="BLL2549 PROTEIN"/>
    <property type="match status" value="1"/>
</dbReference>
<organism evidence="3 4">
    <name type="scientific">Deinococcus peraridilitoris (strain DSM 19664 / LMG 22246 / CIP 109416 / KR-200)</name>
    <dbReference type="NCBI Taxonomy" id="937777"/>
    <lineage>
        <taxon>Bacteria</taxon>
        <taxon>Thermotogati</taxon>
        <taxon>Deinococcota</taxon>
        <taxon>Deinococci</taxon>
        <taxon>Deinococcales</taxon>
        <taxon>Deinococcaceae</taxon>
        <taxon>Deinococcus</taxon>
    </lineage>
</organism>
<feature type="transmembrane region" description="Helical" evidence="2">
    <location>
        <begin position="838"/>
        <end position="855"/>
    </location>
</feature>
<feature type="transmembrane region" description="Helical" evidence="2">
    <location>
        <begin position="362"/>
        <end position="379"/>
    </location>
</feature>
<dbReference type="eggNOG" id="COG5373">
    <property type="taxonomic scope" value="Bacteria"/>
</dbReference>
<dbReference type="Pfam" id="PF10101">
    <property type="entry name" value="DUF2339"/>
    <property type="match status" value="1"/>
</dbReference>
<feature type="transmembrane region" description="Helical" evidence="2">
    <location>
        <begin position="687"/>
        <end position="707"/>
    </location>
</feature>
<feature type="transmembrane region" description="Helical" evidence="2">
    <location>
        <begin position="807"/>
        <end position="826"/>
    </location>
</feature>
<feature type="transmembrane region" description="Helical" evidence="2">
    <location>
        <begin position="202"/>
        <end position="219"/>
    </location>
</feature>
<keyword evidence="2" id="KW-0472">Membrane</keyword>
<protein>
    <submittedName>
        <fullName evidence="3">Putative membrane protein</fullName>
    </submittedName>
</protein>
<evidence type="ECO:0000256" key="2">
    <source>
        <dbReference type="SAM" id="Phobius"/>
    </source>
</evidence>
<feature type="transmembrane region" description="Helical" evidence="2">
    <location>
        <begin position="458"/>
        <end position="480"/>
    </location>
</feature>
<feature type="transmembrane region" description="Helical" evidence="2">
    <location>
        <begin position="149"/>
        <end position="166"/>
    </location>
</feature>
<dbReference type="KEGG" id="dpd:Deipe_2435"/>
<dbReference type="AlphaFoldDB" id="L0A1Y0"/>
<feature type="transmembrane region" description="Helical" evidence="2">
    <location>
        <begin position="279"/>
        <end position="299"/>
    </location>
</feature>
<evidence type="ECO:0000313" key="4">
    <source>
        <dbReference type="Proteomes" id="UP000010467"/>
    </source>
</evidence>
<proteinExistence type="predicted"/>
<dbReference type="Proteomes" id="UP000010467">
    <property type="component" value="Chromosome"/>
</dbReference>
<dbReference type="PANTHER" id="PTHR38434">
    <property type="entry name" value="BLL2549 PROTEIN"/>
    <property type="match status" value="1"/>
</dbReference>
<feature type="transmembrane region" description="Helical" evidence="2">
    <location>
        <begin position="570"/>
        <end position="588"/>
    </location>
</feature>
<feature type="transmembrane region" description="Helical" evidence="2">
    <location>
        <begin position="546"/>
        <end position="564"/>
    </location>
</feature>
<feature type="transmembrane region" description="Helical" evidence="2">
    <location>
        <begin position="117"/>
        <end position="137"/>
    </location>
</feature>
<feature type="transmembrane region" description="Helical" evidence="2">
    <location>
        <begin position="336"/>
        <end position="356"/>
    </location>
</feature>
<feature type="transmembrane region" description="Helical" evidence="2">
    <location>
        <begin position="432"/>
        <end position="452"/>
    </location>
</feature>
<dbReference type="OrthoDB" id="666059at2"/>
<keyword evidence="4" id="KW-1185">Reference proteome</keyword>
<dbReference type="HOGENOM" id="CLU_006561_0_0_0"/>
<feature type="transmembrane region" description="Helical" evidence="2">
    <location>
        <begin position="487"/>
        <end position="509"/>
    </location>
</feature>